<evidence type="ECO:0008006" key="4">
    <source>
        <dbReference type="Google" id="ProtNLM"/>
    </source>
</evidence>
<dbReference type="OrthoDB" id="768371at2"/>
<feature type="transmembrane region" description="Helical" evidence="1">
    <location>
        <begin position="12"/>
        <end position="35"/>
    </location>
</feature>
<comment type="caution">
    <text evidence="2">The sequence shown here is derived from an EMBL/GenBank/DDBJ whole genome shotgun (WGS) entry which is preliminary data.</text>
</comment>
<evidence type="ECO:0000256" key="1">
    <source>
        <dbReference type="SAM" id="Phobius"/>
    </source>
</evidence>
<proteinExistence type="predicted"/>
<dbReference type="RefSeq" id="WP_131597104.1">
    <property type="nucleotide sequence ID" value="NZ_SJSL01000005.1"/>
</dbReference>
<evidence type="ECO:0000313" key="3">
    <source>
        <dbReference type="Proteomes" id="UP000293347"/>
    </source>
</evidence>
<name>A0A4R0NHS6_9SPHI</name>
<gene>
    <name evidence="2" type="ORF">EZ437_16130</name>
</gene>
<organism evidence="2 3">
    <name type="scientific">Pedobacter psychroterrae</name>
    <dbReference type="NCBI Taxonomy" id="2530453"/>
    <lineage>
        <taxon>Bacteria</taxon>
        <taxon>Pseudomonadati</taxon>
        <taxon>Bacteroidota</taxon>
        <taxon>Sphingobacteriia</taxon>
        <taxon>Sphingobacteriales</taxon>
        <taxon>Sphingobacteriaceae</taxon>
        <taxon>Pedobacter</taxon>
    </lineage>
</organism>
<dbReference type="Proteomes" id="UP000293347">
    <property type="component" value="Unassembled WGS sequence"/>
</dbReference>
<evidence type="ECO:0000313" key="2">
    <source>
        <dbReference type="EMBL" id="TCC99768.1"/>
    </source>
</evidence>
<keyword evidence="1" id="KW-0472">Membrane</keyword>
<dbReference type="AlphaFoldDB" id="A0A4R0NHS6"/>
<keyword evidence="3" id="KW-1185">Reference proteome</keyword>
<sequence length="165" mass="18791">MKQGRIKSFTLFEIVLAMMLAGIVVGMAYTAFTLFSKIYRDYHAKTISHADVQLLRKLFDEDLGSASVVSSSGDQIRFNGLSDSSGSRYLVYPDFLIRQKDNLPDTFKMKNLALITFFEGREVSNSIVDQMVFRFEFEGSPILISVTKSYSAEDLFNYTDTLWNK</sequence>
<keyword evidence="1" id="KW-1133">Transmembrane helix</keyword>
<keyword evidence="1" id="KW-0812">Transmembrane</keyword>
<reference evidence="2 3" key="1">
    <citation type="submission" date="2019-02" db="EMBL/GenBank/DDBJ databases">
        <title>Pedobacter sp. RP-1-14 sp. nov., isolated from Arctic soil.</title>
        <authorList>
            <person name="Dahal R.H."/>
        </authorList>
    </citation>
    <scope>NUCLEOTIDE SEQUENCE [LARGE SCALE GENOMIC DNA]</scope>
    <source>
        <strain evidence="2 3">RP-1-14</strain>
    </source>
</reference>
<dbReference type="EMBL" id="SJSL01000005">
    <property type="protein sequence ID" value="TCC99768.1"/>
    <property type="molecule type" value="Genomic_DNA"/>
</dbReference>
<protein>
    <recommendedName>
        <fullName evidence="4">Prepilin-type N-terminal cleavage/methylation domain-containing protein</fullName>
    </recommendedName>
</protein>
<accession>A0A4R0NHS6</accession>